<dbReference type="Pfam" id="PF03692">
    <property type="entry name" value="CxxCxxCC"/>
    <property type="match status" value="1"/>
</dbReference>
<sequence>MTTTDRMAHISTVRVGPESKFTFKCHKGVSCYTKCCRDISIVLTPYDIIRLKRRLQMSSEEFLAVYTVPELLEKTDLPMVTLRLMDDDLKSCPFVKEEGCVVYEDRPTTCRYYPLGVASLSHKAGSSEGEFYFFVNEPHCLGFEEEREWTVLEWRKDQGVDIHDDINAEWTDLVVRKRSFPPNLKLTEESKKMFFLASYNIDTFRAFVFESSFLDRYEIDPETVEKIRNDDIGLLEFGLKWLKWVLYKGGDFTLKKDAATFRKKADQPS</sequence>
<proteinExistence type="predicted"/>
<dbReference type="AlphaFoldDB" id="A0A8J6TIH4"/>
<protein>
    <submittedName>
        <fullName evidence="1">YkgJ family cysteine cluster protein</fullName>
    </submittedName>
</protein>
<dbReference type="PANTHER" id="PTHR35866">
    <property type="entry name" value="PUTATIVE-RELATED"/>
    <property type="match status" value="1"/>
</dbReference>
<evidence type="ECO:0000313" key="2">
    <source>
        <dbReference type="Proteomes" id="UP000603434"/>
    </source>
</evidence>
<evidence type="ECO:0000313" key="1">
    <source>
        <dbReference type="EMBL" id="MBC8363125.1"/>
    </source>
</evidence>
<dbReference type="Proteomes" id="UP000603434">
    <property type="component" value="Unassembled WGS sequence"/>
</dbReference>
<organism evidence="1 2">
    <name type="scientific">Candidatus Desulfatibia profunda</name>
    <dbReference type="NCBI Taxonomy" id="2841695"/>
    <lineage>
        <taxon>Bacteria</taxon>
        <taxon>Pseudomonadati</taxon>
        <taxon>Thermodesulfobacteriota</taxon>
        <taxon>Desulfobacteria</taxon>
        <taxon>Desulfobacterales</taxon>
        <taxon>Desulfobacterales incertae sedis</taxon>
        <taxon>Candidatus Desulfatibia</taxon>
    </lineage>
</organism>
<comment type="caution">
    <text evidence="1">The sequence shown here is derived from an EMBL/GenBank/DDBJ whole genome shotgun (WGS) entry which is preliminary data.</text>
</comment>
<name>A0A8J6TIH4_9BACT</name>
<reference evidence="1 2" key="1">
    <citation type="submission" date="2020-08" db="EMBL/GenBank/DDBJ databases">
        <title>Bridging the membrane lipid divide: bacteria of the FCB group superphylum have the potential to synthesize archaeal ether lipids.</title>
        <authorList>
            <person name="Villanueva L."/>
            <person name="Von Meijenfeldt F.A.B."/>
            <person name="Westbye A.B."/>
            <person name="Yadav S."/>
            <person name="Hopmans E.C."/>
            <person name="Dutilh B.E."/>
            <person name="Sinninghe Damste J.S."/>
        </authorList>
    </citation>
    <scope>NUCLEOTIDE SEQUENCE [LARGE SCALE GENOMIC DNA]</scope>
    <source>
        <strain evidence="1">NIOZ-UU30</strain>
    </source>
</reference>
<gene>
    <name evidence="1" type="ORF">H8E23_17205</name>
</gene>
<dbReference type="InterPro" id="IPR005358">
    <property type="entry name" value="Puta_zinc/iron-chelating_dom"/>
</dbReference>
<dbReference type="PANTHER" id="PTHR35866:SF1">
    <property type="entry name" value="YKGJ FAMILY CYSTEINE CLUSTER PROTEIN"/>
    <property type="match status" value="1"/>
</dbReference>
<dbReference type="EMBL" id="JACNJH010000258">
    <property type="protein sequence ID" value="MBC8363125.1"/>
    <property type="molecule type" value="Genomic_DNA"/>
</dbReference>
<accession>A0A8J6TIH4</accession>